<name>A0A2N6N9V9_BEABA</name>
<dbReference type="Proteomes" id="UP000235728">
    <property type="component" value="Unassembled WGS sequence"/>
</dbReference>
<reference evidence="1 2" key="1">
    <citation type="journal article" date="2016" name="Appl. Microbiol. Biotechnol.">
        <title>Characterization of T-DNA insertion mutants with decreased virulence in the entomopathogenic fungus Beauveria bassiana JEF-007.</title>
        <authorList>
            <person name="Kim S."/>
            <person name="Lee S.J."/>
            <person name="Nai Y.S."/>
            <person name="Yu J.S."/>
            <person name="Lee M.R."/>
            <person name="Yang Y.T."/>
            <person name="Kim J.S."/>
        </authorList>
    </citation>
    <scope>NUCLEOTIDE SEQUENCE [LARGE SCALE GENOMIC DNA]</scope>
    <source>
        <strain evidence="1 2">JEF-007</strain>
    </source>
</reference>
<sequence>MENTASTVGIGIGQYLDAVAYGSNDIRAGLSSRWKVFLQQFVYDFRVEKLSNRVILSSREEDEVEGMEVESGRGPAQSVLPLVRGYH</sequence>
<gene>
    <name evidence="1" type="ORF">BM221_010213</name>
</gene>
<accession>A0A2N6N9V9</accession>
<protein>
    <submittedName>
        <fullName evidence="1">Uncharacterized protein</fullName>
    </submittedName>
</protein>
<organism evidence="1 2">
    <name type="scientific">Beauveria bassiana</name>
    <name type="common">White muscardine disease fungus</name>
    <name type="synonym">Tritirachium shiotae</name>
    <dbReference type="NCBI Taxonomy" id="176275"/>
    <lineage>
        <taxon>Eukaryota</taxon>
        <taxon>Fungi</taxon>
        <taxon>Dikarya</taxon>
        <taxon>Ascomycota</taxon>
        <taxon>Pezizomycotina</taxon>
        <taxon>Sordariomycetes</taxon>
        <taxon>Hypocreomycetidae</taxon>
        <taxon>Hypocreales</taxon>
        <taxon>Cordycipitaceae</taxon>
        <taxon>Beauveria</taxon>
    </lineage>
</organism>
<comment type="caution">
    <text evidence="1">The sequence shown here is derived from an EMBL/GenBank/DDBJ whole genome shotgun (WGS) entry which is preliminary data.</text>
</comment>
<dbReference type="EMBL" id="MRVG01000015">
    <property type="protein sequence ID" value="PMB64047.1"/>
    <property type="molecule type" value="Genomic_DNA"/>
</dbReference>
<evidence type="ECO:0000313" key="1">
    <source>
        <dbReference type="EMBL" id="PMB64047.1"/>
    </source>
</evidence>
<evidence type="ECO:0000313" key="2">
    <source>
        <dbReference type="Proteomes" id="UP000235728"/>
    </source>
</evidence>
<dbReference type="AlphaFoldDB" id="A0A2N6N9V9"/>
<proteinExistence type="predicted"/>